<evidence type="ECO:0000256" key="1">
    <source>
        <dbReference type="SAM" id="MobiDB-lite"/>
    </source>
</evidence>
<proteinExistence type="predicted"/>
<feature type="region of interest" description="Disordered" evidence="1">
    <location>
        <begin position="162"/>
        <end position="186"/>
    </location>
</feature>
<dbReference type="AlphaFoldDB" id="A0A166RLW5"/>
<protein>
    <submittedName>
        <fullName evidence="3">Uncharacterized protein</fullName>
    </submittedName>
</protein>
<accession>A0A166RLW5</accession>
<evidence type="ECO:0000313" key="3">
    <source>
        <dbReference type="EMBL" id="KZP28415.1"/>
    </source>
</evidence>
<dbReference type="EMBL" id="KV417503">
    <property type="protein sequence ID" value="KZP28415.1"/>
    <property type="molecule type" value="Genomic_DNA"/>
</dbReference>
<sequence>MRHLLLIPLICVVFSIAGVTSHPVSTVSISLSSTHGASLELLRPPHFATTPTTSSHGCNDLHDCRTLSSIVQSSLLTILACVWFAVHHNIPPPRTERPSEPKRNVFIKAGHFLWDKLLGQRAAMIVLFATLIAPEWMLGNAQLQAHTAWRLAKKLEDARRTAAKAWKDGPADDSTSGGEKSGGPTVSQQEVFEMPITSFHALEAAELLHKADAPWKMSHAFLVIMGGFQFYT</sequence>
<gene>
    <name evidence="3" type="ORF">FIBSPDRAFT_927555</name>
</gene>
<dbReference type="Proteomes" id="UP000076532">
    <property type="component" value="Unassembled WGS sequence"/>
</dbReference>
<keyword evidence="4" id="KW-1185">Reference proteome</keyword>
<reference evidence="3 4" key="1">
    <citation type="journal article" date="2016" name="Mol. Biol. Evol.">
        <title>Comparative Genomics of Early-Diverging Mushroom-Forming Fungi Provides Insights into the Origins of Lignocellulose Decay Capabilities.</title>
        <authorList>
            <person name="Nagy L.G."/>
            <person name="Riley R."/>
            <person name="Tritt A."/>
            <person name="Adam C."/>
            <person name="Daum C."/>
            <person name="Floudas D."/>
            <person name="Sun H."/>
            <person name="Yadav J.S."/>
            <person name="Pangilinan J."/>
            <person name="Larsson K.H."/>
            <person name="Matsuura K."/>
            <person name="Barry K."/>
            <person name="Labutti K."/>
            <person name="Kuo R."/>
            <person name="Ohm R.A."/>
            <person name="Bhattacharya S.S."/>
            <person name="Shirouzu T."/>
            <person name="Yoshinaga Y."/>
            <person name="Martin F.M."/>
            <person name="Grigoriev I.V."/>
            <person name="Hibbett D.S."/>
        </authorList>
    </citation>
    <scope>NUCLEOTIDE SEQUENCE [LARGE SCALE GENOMIC DNA]</scope>
    <source>
        <strain evidence="3 4">CBS 109695</strain>
    </source>
</reference>
<organism evidence="3 4">
    <name type="scientific">Athelia psychrophila</name>
    <dbReference type="NCBI Taxonomy" id="1759441"/>
    <lineage>
        <taxon>Eukaryota</taxon>
        <taxon>Fungi</taxon>
        <taxon>Dikarya</taxon>
        <taxon>Basidiomycota</taxon>
        <taxon>Agaricomycotina</taxon>
        <taxon>Agaricomycetes</taxon>
        <taxon>Agaricomycetidae</taxon>
        <taxon>Atheliales</taxon>
        <taxon>Atheliaceae</taxon>
        <taxon>Athelia</taxon>
    </lineage>
</organism>
<dbReference type="PANTHER" id="PTHR35043:SF7">
    <property type="entry name" value="TRANSCRIPTION FACTOR DOMAIN-CONTAINING PROTEIN"/>
    <property type="match status" value="1"/>
</dbReference>
<dbReference type="OrthoDB" id="9451547at2759"/>
<feature type="chain" id="PRO_5007879163" evidence="2">
    <location>
        <begin position="22"/>
        <end position="232"/>
    </location>
</feature>
<feature type="compositionally biased region" description="Polar residues" evidence="1">
    <location>
        <begin position="173"/>
        <end position="186"/>
    </location>
</feature>
<name>A0A166RLW5_9AGAM</name>
<feature type="signal peptide" evidence="2">
    <location>
        <begin position="1"/>
        <end position="21"/>
    </location>
</feature>
<feature type="non-terminal residue" evidence="3">
    <location>
        <position position="232"/>
    </location>
</feature>
<evidence type="ECO:0000256" key="2">
    <source>
        <dbReference type="SAM" id="SignalP"/>
    </source>
</evidence>
<dbReference type="PANTHER" id="PTHR35043">
    <property type="entry name" value="TRANSCRIPTION FACTOR DOMAIN-CONTAINING PROTEIN"/>
    <property type="match status" value="1"/>
</dbReference>
<evidence type="ECO:0000313" key="4">
    <source>
        <dbReference type="Proteomes" id="UP000076532"/>
    </source>
</evidence>
<keyword evidence="2" id="KW-0732">Signal</keyword>